<reference evidence="1" key="1">
    <citation type="journal article" date="2015" name="Nature">
        <title>Complex archaea that bridge the gap between prokaryotes and eukaryotes.</title>
        <authorList>
            <person name="Spang A."/>
            <person name="Saw J.H."/>
            <person name="Jorgensen S.L."/>
            <person name="Zaremba-Niedzwiedzka K."/>
            <person name="Martijn J."/>
            <person name="Lind A.E."/>
            <person name="van Eijk R."/>
            <person name="Schleper C."/>
            <person name="Guy L."/>
            <person name="Ettema T.J."/>
        </authorList>
    </citation>
    <scope>NUCLEOTIDE SEQUENCE</scope>
</reference>
<evidence type="ECO:0000313" key="1">
    <source>
        <dbReference type="EMBL" id="KKN30691.1"/>
    </source>
</evidence>
<organism evidence="1">
    <name type="scientific">marine sediment metagenome</name>
    <dbReference type="NCBI Taxonomy" id="412755"/>
    <lineage>
        <taxon>unclassified sequences</taxon>
        <taxon>metagenomes</taxon>
        <taxon>ecological metagenomes</taxon>
    </lineage>
</organism>
<sequence>MKGEEMEKIWFFEGPEGNFIIPKSILPLNKVQLENLLTKCGFVVEWRDK</sequence>
<protein>
    <submittedName>
        <fullName evidence="1">Uncharacterized protein</fullName>
    </submittedName>
</protein>
<comment type="caution">
    <text evidence="1">The sequence shown here is derived from an EMBL/GenBank/DDBJ whole genome shotgun (WGS) entry which is preliminary data.</text>
</comment>
<dbReference type="EMBL" id="LAZR01002388">
    <property type="protein sequence ID" value="KKN30691.1"/>
    <property type="molecule type" value="Genomic_DNA"/>
</dbReference>
<proteinExistence type="predicted"/>
<name>A0A0F9S0K0_9ZZZZ</name>
<gene>
    <name evidence="1" type="ORF">LCGC14_0831500</name>
</gene>
<dbReference type="AlphaFoldDB" id="A0A0F9S0K0"/>
<accession>A0A0F9S0K0</accession>